<gene>
    <name evidence="2" type="ORF">HNQ59_002576</name>
</gene>
<dbReference type="CDD" id="cd06587">
    <property type="entry name" value="VOC"/>
    <property type="match status" value="1"/>
</dbReference>
<reference evidence="2 3" key="1">
    <citation type="submission" date="2020-08" db="EMBL/GenBank/DDBJ databases">
        <title>Genomic Encyclopedia of Type Strains, Phase IV (KMG-IV): sequencing the most valuable type-strain genomes for metagenomic binning, comparative biology and taxonomic classification.</title>
        <authorList>
            <person name="Goeker M."/>
        </authorList>
    </citation>
    <scope>NUCLEOTIDE SEQUENCE [LARGE SCALE GENOMIC DNA]</scope>
    <source>
        <strain evidence="2 3">DSM 27165</strain>
    </source>
</reference>
<dbReference type="SUPFAM" id="SSF54593">
    <property type="entry name" value="Glyoxalase/Bleomycin resistance protein/Dihydroxybiphenyl dioxygenase"/>
    <property type="match status" value="1"/>
</dbReference>
<proteinExistence type="predicted"/>
<protein>
    <submittedName>
        <fullName evidence="2">Catechol 2,3-dioxygenase-like lactoylglutathione lyase family enzyme</fullName>
    </submittedName>
</protein>
<accession>A0A840MKU9</accession>
<dbReference type="GO" id="GO:0051213">
    <property type="term" value="F:dioxygenase activity"/>
    <property type="evidence" value="ECO:0007669"/>
    <property type="project" value="UniProtKB-KW"/>
</dbReference>
<organism evidence="2 3">
    <name type="scientific">Chitinivorax tropicus</name>
    <dbReference type="NCBI Taxonomy" id="714531"/>
    <lineage>
        <taxon>Bacteria</taxon>
        <taxon>Pseudomonadati</taxon>
        <taxon>Pseudomonadota</taxon>
        <taxon>Betaproteobacteria</taxon>
        <taxon>Chitinivorax</taxon>
    </lineage>
</organism>
<comment type="caution">
    <text evidence="2">The sequence shown here is derived from an EMBL/GenBank/DDBJ whole genome shotgun (WGS) entry which is preliminary data.</text>
</comment>
<evidence type="ECO:0000313" key="3">
    <source>
        <dbReference type="Proteomes" id="UP000575898"/>
    </source>
</evidence>
<dbReference type="Gene3D" id="3.10.180.10">
    <property type="entry name" value="2,3-Dihydroxybiphenyl 1,2-Dioxygenase, domain 1"/>
    <property type="match status" value="1"/>
</dbReference>
<dbReference type="Pfam" id="PF00903">
    <property type="entry name" value="Glyoxalase"/>
    <property type="match status" value="1"/>
</dbReference>
<dbReference type="AlphaFoldDB" id="A0A840MKU9"/>
<evidence type="ECO:0000313" key="2">
    <source>
        <dbReference type="EMBL" id="MBB5019278.1"/>
    </source>
</evidence>
<feature type="domain" description="VOC" evidence="1">
    <location>
        <begin position="1"/>
        <end position="119"/>
    </location>
</feature>
<keyword evidence="3" id="KW-1185">Reference proteome</keyword>
<dbReference type="Proteomes" id="UP000575898">
    <property type="component" value="Unassembled WGS sequence"/>
</dbReference>
<dbReference type="EMBL" id="JACHHY010000015">
    <property type="protein sequence ID" value="MBB5019278.1"/>
    <property type="molecule type" value="Genomic_DNA"/>
</dbReference>
<keyword evidence="2" id="KW-0560">Oxidoreductase</keyword>
<dbReference type="GO" id="GO:0016829">
    <property type="term" value="F:lyase activity"/>
    <property type="evidence" value="ECO:0007669"/>
    <property type="project" value="UniProtKB-KW"/>
</dbReference>
<evidence type="ECO:0000259" key="1">
    <source>
        <dbReference type="PROSITE" id="PS51819"/>
    </source>
</evidence>
<dbReference type="InterPro" id="IPR037523">
    <property type="entry name" value="VOC_core"/>
</dbReference>
<keyword evidence="2" id="KW-0456">Lyase</keyword>
<dbReference type="InterPro" id="IPR004360">
    <property type="entry name" value="Glyas_Fos-R_dOase_dom"/>
</dbReference>
<keyword evidence="2" id="KW-0223">Dioxygenase</keyword>
<dbReference type="RefSeq" id="WP_184039855.1">
    <property type="nucleotide sequence ID" value="NZ_JACHHY010000015.1"/>
</dbReference>
<sequence>MATVRYLVHDVDQSLPFYLALGFTELERWGPPFVMLERDGLTLWLSGPGTSAQRPLDNGAIPAPGGWNRLVIEVDDLDEALQALRAMGAELRGAPVSGPGGRQVLVDDPSGNPIELFENREA</sequence>
<dbReference type="InterPro" id="IPR029068">
    <property type="entry name" value="Glyas_Bleomycin-R_OHBP_Dase"/>
</dbReference>
<name>A0A840MKU9_9PROT</name>
<dbReference type="PROSITE" id="PS51819">
    <property type="entry name" value="VOC"/>
    <property type="match status" value="1"/>
</dbReference>